<dbReference type="GeneID" id="39873337"/>
<evidence type="ECO:0000256" key="3">
    <source>
        <dbReference type="ARBA" id="ARBA00022741"/>
    </source>
</evidence>
<gene>
    <name evidence="7" type="ORF">BOVATA_010600</name>
</gene>
<evidence type="ECO:0000256" key="4">
    <source>
        <dbReference type="ARBA" id="ARBA00022777"/>
    </source>
</evidence>
<dbReference type="OrthoDB" id="364694at2759"/>
<keyword evidence="4 6" id="KW-0418">Kinase</keyword>
<dbReference type="VEuPathDB" id="PiroplasmaDB:BOVATA_010600"/>
<dbReference type="PANTHER" id="PTHR14456:SF2">
    <property type="entry name" value="INOSITOL-PENTAKISPHOSPHATE 2-KINASE"/>
    <property type="match status" value="1"/>
</dbReference>
<accession>A0A2H6K996</accession>
<dbReference type="GO" id="GO:0005634">
    <property type="term" value="C:nucleus"/>
    <property type="evidence" value="ECO:0007669"/>
    <property type="project" value="TreeGrafter"/>
</dbReference>
<name>A0A2H6K996_9APIC</name>
<evidence type="ECO:0000256" key="2">
    <source>
        <dbReference type="ARBA" id="ARBA00022679"/>
    </source>
</evidence>
<dbReference type="Pfam" id="PF06090">
    <property type="entry name" value="Ins_P5_2-kin"/>
    <property type="match status" value="1"/>
</dbReference>
<reference evidence="7 8" key="1">
    <citation type="journal article" date="2017" name="BMC Genomics">
        <title>Whole-genome assembly of Babesia ovata and comparative genomics between closely related pathogens.</title>
        <authorList>
            <person name="Yamagishi J."/>
            <person name="Asada M."/>
            <person name="Hakimi H."/>
            <person name="Tanaka T.Q."/>
            <person name="Sugimoto C."/>
            <person name="Kawazu S."/>
        </authorList>
    </citation>
    <scope>NUCLEOTIDE SEQUENCE [LARGE SCALE GENOMIC DNA]</scope>
    <source>
        <strain evidence="7 8">Miyake</strain>
    </source>
</reference>
<dbReference type="EMBL" id="BDSA01000001">
    <property type="protein sequence ID" value="GBE59567.1"/>
    <property type="molecule type" value="Genomic_DNA"/>
</dbReference>
<dbReference type="GO" id="GO:0005524">
    <property type="term" value="F:ATP binding"/>
    <property type="evidence" value="ECO:0007669"/>
    <property type="project" value="UniProtKB-KW"/>
</dbReference>
<dbReference type="EC" id="2.7.1.158" evidence="1 6"/>
<comment type="catalytic activity">
    <reaction evidence="6">
        <text>1D-myo-inositol 1,3,4,5,6-pentakisphosphate + ATP = 1D-myo-inositol hexakisphosphate + ADP + H(+)</text>
        <dbReference type="Rhea" id="RHEA:20313"/>
        <dbReference type="ChEBI" id="CHEBI:15378"/>
        <dbReference type="ChEBI" id="CHEBI:30616"/>
        <dbReference type="ChEBI" id="CHEBI:57733"/>
        <dbReference type="ChEBI" id="CHEBI:58130"/>
        <dbReference type="ChEBI" id="CHEBI:456216"/>
        <dbReference type="EC" id="2.7.1.158"/>
    </reaction>
</comment>
<evidence type="ECO:0000256" key="5">
    <source>
        <dbReference type="ARBA" id="ARBA00022840"/>
    </source>
</evidence>
<keyword evidence="8" id="KW-1185">Reference proteome</keyword>
<sequence>MKLSPLGAGNCQFVYRISQESWRSTDDDAVPWNHCSVLKLPRKADSALQIRRMLYHDQFCLFMQEGCGNVAESCTPKRVCCLIDRTVAKRLRAHLSQLLDSNKCCRCAENRRCGTSDGLKHARHVCANKCQVNVFNGNVVYKKRIYHIKELALKTSVEVDPASIRVLNSNDAVFDTGKYEVAILEEDLFYLDVCLSLGSTLIQTAMSGYSNISVEMKPKCGMLNFNGMPSLFQLCQPYKARIRYQNIVPTQTTVKSGLKSGRDRNRPATSMYSPIKFFRMKLEDVTRELQLLALAPQNNIRVFVDSVEVDPAILLTNRHALESVARCLVENKLTMARILKLQALASGQQFVANVIYSLRDLVARLGGNKNEVKRRYGDGIKASTITNNLMLTSKELLESIFSNHDSAYKIQKMFNLIGRKLICSLCNMLRVLLLKSHAAIHSSRRNLSVDRVGVAKCRIGNVSYPTDVHKLNRSLAVHSQGKLFKRHSCKDQAVPLVTFNELECMLRTINRSTNPVATSGYIHIANHRNHKVQGTEECSRTVSKHKGVTGETKVDAPLARKCAMLLEAAERWIELYLGGRTSMDLSVVLNVLFQSNGGTDGKGPNFYRFSLIDLDLKPAHRIPRWKEDICYLIGM</sequence>
<dbReference type="PANTHER" id="PTHR14456">
    <property type="entry name" value="INOSITOL POLYPHOSPHATE KINASE 1"/>
    <property type="match status" value="1"/>
</dbReference>
<dbReference type="RefSeq" id="XP_028865810.1">
    <property type="nucleotide sequence ID" value="XM_029009977.1"/>
</dbReference>
<dbReference type="GO" id="GO:0032958">
    <property type="term" value="P:inositol phosphate biosynthetic process"/>
    <property type="evidence" value="ECO:0007669"/>
    <property type="project" value="TreeGrafter"/>
</dbReference>
<evidence type="ECO:0000256" key="6">
    <source>
        <dbReference type="RuleBase" id="RU364126"/>
    </source>
</evidence>
<evidence type="ECO:0000313" key="8">
    <source>
        <dbReference type="Proteomes" id="UP000236319"/>
    </source>
</evidence>
<dbReference type="AlphaFoldDB" id="A0A2H6K996"/>
<dbReference type="InterPro" id="IPR009286">
    <property type="entry name" value="Ins_P5_2-kin"/>
</dbReference>
<dbReference type="Proteomes" id="UP000236319">
    <property type="component" value="Unassembled WGS sequence"/>
</dbReference>
<comment type="function">
    <text evidence="6">Phosphorylates Ins(1,3,4,5,6)P5 at position 2 to form Ins(1,2,3,4,5,6)P6 (InsP6 or phytate).</text>
</comment>
<keyword evidence="5 6" id="KW-0067">ATP-binding</keyword>
<comment type="domain">
    <text evidence="6">The EXKPK motif is conserved in inositol-pentakisphosphate 2-kinases of both family 1 and 2.</text>
</comment>
<comment type="caution">
    <text evidence="7">The sequence shown here is derived from an EMBL/GenBank/DDBJ whole genome shotgun (WGS) entry which is preliminary data.</text>
</comment>
<keyword evidence="2 6" id="KW-0808">Transferase</keyword>
<organism evidence="7 8">
    <name type="scientific">Babesia ovata</name>
    <dbReference type="NCBI Taxonomy" id="189622"/>
    <lineage>
        <taxon>Eukaryota</taxon>
        <taxon>Sar</taxon>
        <taxon>Alveolata</taxon>
        <taxon>Apicomplexa</taxon>
        <taxon>Aconoidasida</taxon>
        <taxon>Piroplasmida</taxon>
        <taxon>Babesiidae</taxon>
        <taxon>Babesia</taxon>
    </lineage>
</organism>
<proteinExistence type="predicted"/>
<evidence type="ECO:0000313" key="7">
    <source>
        <dbReference type="EMBL" id="GBE59567.1"/>
    </source>
</evidence>
<dbReference type="GO" id="GO:0035299">
    <property type="term" value="F:inositol-1,3,4,5,6-pentakisphosphate 2-kinase activity"/>
    <property type="evidence" value="ECO:0007669"/>
    <property type="project" value="UniProtKB-EC"/>
</dbReference>
<evidence type="ECO:0000256" key="1">
    <source>
        <dbReference type="ARBA" id="ARBA00012023"/>
    </source>
</evidence>
<keyword evidence="3 6" id="KW-0547">Nucleotide-binding</keyword>
<protein>
    <recommendedName>
        <fullName evidence="1 6">Inositol-pentakisphosphate 2-kinase</fullName>
        <ecNumber evidence="1 6">2.7.1.158</ecNumber>
    </recommendedName>
</protein>